<comment type="caution">
    <text evidence="2">The sequence shown here is derived from an EMBL/GenBank/DDBJ whole genome shotgun (WGS) entry which is preliminary data.</text>
</comment>
<dbReference type="PANTHER" id="PTHR47685">
    <property type="entry name" value="MAGNESIUM TRANSPORT PROTEIN CORA"/>
    <property type="match status" value="1"/>
</dbReference>
<dbReference type="EMBL" id="JAHCVI010000005">
    <property type="protein sequence ID" value="KAG7285062.1"/>
    <property type="molecule type" value="Genomic_DNA"/>
</dbReference>
<name>A0AAD4HUY6_9PEZI</name>
<dbReference type="AlphaFoldDB" id="A0AAD4HUY6"/>
<protein>
    <submittedName>
        <fullName evidence="2">Uncharacterized protein</fullName>
    </submittedName>
</protein>
<accession>A0AAD4HUY6</accession>
<gene>
    <name evidence="2" type="ORF">NEMBOFW57_009682</name>
</gene>
<dbReference type="Proteomes" id="UP001197093">
    <property type="component" value="Unassembled WGS sequence"/>
</dbReference>
<proteinExistence type="predicted"/>
<dbReference type="PANTHER" id="PTHR47685:SF1">
    <property type="entry name" value="MAGNESIUM TRANSPORT PROTEIN CORA"/>
    <property type="match status" value="1"/>
</dbReference>
<evidence type="ECO:0000313" key="3">
    <source>
        <dbReference type="Proteomes" id="UP001197093"/>
    </source>
</evidence>
<dbReference type="InterPro" id="IPR050829">
    <property type="entry name" value="CorA_MIT"/>
</dbReference>
<organism evidence="2 3">
    <name type="scientific">Staphylotrichum longicolle</name>
    <dbReference type="NCBI Taxonomy" id="669026"/>
    <lineage>
        <taxon>Eukaryota</taxon>
        <taxon>Fungi</taxon>
        <taxon>Dikarya</taxon>
        <taxon>Ascomycota</taxon>
        <taxon>Pezizomycotina</taxon>
        <taxon>Sordariomycetes</taxon>
        <taxon>Sordariomycetidae</taxon>
        <taxon>Sordariales</taxon>
        <taxon>Chaetomiaceae</taxon>
        <taxon>Staphylotrichum</taxon>
    </lineage>
</organism>
<reference evidence="2" key="1">
    <citation type="submission" date="2023-02" db="EMBL/GenBank/DDBJ databases">
        <authorList>
            <person name="Palmer J.M."/>
        </authorList>
    </citation>
    <scope>NUCLEOTIDE SEQUENCE</scope>
    <source>
        <strain evidence="2">FW57</strain>
    </source>
</reference>
<evidence type="ECO:0000256" key="1">
    <source>
        <dbReference type="SAM" id="Coils"/>
    </source>
</evidence>
<sequence>MQRSMAEDVDPDEATPTDAWAAFLSARFSQRKELYRQFSAHEQDLVRKELRRIRYLRAYFEEHRLSPNDTSSLITLLDKSHAGWRESASRRCKDELRRSEQWYRSEHARVQQSTAFEDYIPELDAMDDSVDDDPAKTDYGDNGWIIAFKKNQGGVALEHGHCHREFPHQTISMQKLLYDREHTPLRRTADKTQLRYFHLEANNMKWVEGHKISFSLWGRNEPDPSAVHQAIRDHLTRVDSSTINSVYDLALVIIDECSKVFLDSTQPDLRPEVVDMFGSAISSISEKKMEAYERFGRDVKRMDTQDPLQTTEELLRKSLNIKFEWSVLMEAQNVIDQLQTMQAIFTQQIAVMGDFEKVLHGLSREPQDGLDKTVKRAAELVSDMKLRRDELVNLERRQAETRAQLRELLDIKQQQSGIIEAKAAIRRADETVIRGRSIVVFTRGVTLSEGPGKGAKQAESGGAIPVEAQISVN</sequence>
<feature type="coiled-coil region" evidence="1">
    <location>
        <begin position="377"/>
        <end position="411"/>
    </location>
</feature>
<keyword evidence="1" id="KW-0175">Coiled coil</keyword>
<evidence type="ECO:0000313" key="2">
    <source>
        <dbReference type="EMBL" id="KAG7285062.1"/>
    </source>
</evidence>
<keyword evidence="3" id="KW-1185">Reference proteome</keyword>